<accession>A0A2A6FT59</accession>
<dbReference type="PANTHER" id="PTHR43818:SF11">
    <property type="entry name" value="BCDNA.GH03377"/>
    <property type="match status" value="1"/>
</dbReference>
<dbReference type="SUPFAM" id="SSF51735">
    <property type="entry name" value="NAD(P)-binding Rossmann-fold domains"/>
    <property type="match status" value="1"/>
</dbReference>
<dbReference type="Gene3D" id="3.30.360.10">
    <property type="entry name" value="Dihydrodipicolinate Reductase, domain 2"/>
    <property type="match status" value="1"/>
</dbReference>
<feature type="domain" description="Gfo/Idh/MocA-like oxidoreductase N-terminal" evidence="3">
    <location>
        <begin position="18"/>
        <end position="124"/>
    </location>
</feature>
<dbReference type="Gene3D" id="3.40.50.720">
    <property type="entry name" value="NAD(P)-binding Rossmann-like Domain"/>
    <property type="match status" value="1"/>
</dbReference>
<dbReference type="InterPro" id="IPR000683">
    <property type="entry name" value="Gfo/Idh/MocA-like_OxRdtase_N"/>
</dbReference>
<dbReference type="EMBL" id="NAEP01000031">
    <property type="protein sequence ID" value="PDQ35613.1"/>
    <property type="molecule type" value="Genomic_DNA"/>
</dbReference>
<proteinExistence type="predicted"/>
<gene>
    <name evidence="5" type="ORF">B5766_05220</name>
</gene>
<dbReference type="InterPro" id="IPR055170">
    <property type="entry name" value="GFO_IDH_MocA-like_dom"/>
</dbReference>
<keyword evidence="1" id="KW-0560">Oxidoreductase</keyword>
<dbReference type="AlphaFoldDB" id="A0A2A6FT59"/>
<evidence type="ECO:0000256" key="2">
    <source>
        <dbReference type="ARBA" id="ARBA00023027"/>
    </source>
</evidence>
<dbReference type="InterPro" id="IPR036291">
    <property type="entry name" value="NAD(P)-bd_dom_sf"/>
</dbReference>
<feature type="domain" description="GFO/IDH/MocA-like oxidoreductase" evidence="4">
    <location>
        <begin position="134"/>
        <end position="275"/>
    </location>
</feature>
<dbReference type="GO" id="GO:0016491">
    <property type="term" value="F:oxidoreductase activity"/>
    <property type="evidence" value="ECO:0007669"/>
    <property type="project" value="UniProtKB-KW"/>
</dbReference>
<reference evidence="6" key="1">
    <citation type="submission" date="2017-03" db="EMBL/GenBank/DDBJ databases">
        <authorList>
            <person name="Lund M.B."/>
        </authorList>
    </citation>
    <scope>NUCLEOTIDE SEQUENCE [LARGE SCALE GENOMIC DNA]</scope>
</reference>
<dbReference type="Proteomes" id="UP000219994">
    <property type="component" value="Unassembled WGS sequence"/>
</dbReference>
<evidence type="ECO:0000313" key="6">
    <source>
        <dbReference type="Proteomes" id="UP000219994"/>
    </source>
</evidence>
<dbReference type="GO" id="GO:0000166">
    <property type="term" value="F:nucleotide binding"/>
    <property type="evidence" value="ECO:0007669"/>
    <property type="project" value="InterPro"/>
</dbReference>
<dbReference type="InterPro" id="IPR050463">
    <property type="entry name" value="Gfo/Idh/MocA_oxidrdct_glycsds"/>
</dbReference>
<sequence>MSRTFRLIGVGFDHMHIGDQLTVATMHPQIDLVGVWDRDETRARAVLNDLSLDCRYTSDLAELITLSQADIAVVCSTTAEYPELVEMLASAGIHAVIEKPMANSLIAAERLLALARQHGVILATNWPLAWYPSHRTLYRLVSEGTIGRVEQVHFYDGNRGPLYHSHGKKEVVPTTSEKAESWWYQPESGGGSMRDYLGYGTTLATWLRQGQMPTAVTAAWHIPSGLRVDEQSVTVGHYADGLSVFQTRWGTFTDPWTQQPQPGCGFVVTGTAGSIASWDYTDHVTLHSAAGI</sequence>
<organism evidence="5 6">
    <name type="scientific">Candidatus Lumbricidiphila eiseniae</name>
    <dbReference type="NCBI Taxonomy" id="1969409"/>
    <lineage>
        <taxon>Bacteria</taxon>
        <taxon>Bacillati</taxon>
        <taxon>Actinomycetota</taxon>
        <taxon>Actinomycetes</taxon>
        <taxon>Micrococcales</taxon>
        <taxon>Microbacteriaceae</taxon>
        <taxon>Candidatus Lumbricidiphila</taxon>
    </lineage>
</organism>
<name>A0A2A6FT59_9MICO</name>
<evidence type="ECO:0000259" key="4">
    <source>
        <dbReference type="Pfam" id="PF22725"/>
    </source>
</evidence>
<protein>
    <submittedName>
        <fullName evidence="5">Uncharacterized protein</fullName>
    </submittedName>
</protein>
<dbReference type="Pfam" id="PF22725">
    <property type="entry name" value="GFO_IDH_MocA_C3"/>
    <property type="match status" value="1"/>
</dbReference>
<evidence type="ECO:0000256" key="1">
    <source>
        <dbReference type="ARBA" id="ARBA00023002"/>
    </source>
</evidence>
<dbReference type="PANTHER" id="PTHR43818">
    <property type="entry name" value="BCDNA.GH03377"/>
    <property type="match status" value="1"/>
</dbReference>
<evidence type="ECO:0000259" key="3">
    <source>
        <dbReference type="Pfam" id="PF01408"/>
    </source>
</evidence>
<dbReference type="Pfam" id="PF01408">
    <property type="entry name" value="GFO_IDH_MocA"/>
    <property type="match status" value="1"/>
</dbReference>
<comment type="caution">
    <text evidence="5">The sequence shown here is derived from an EMBL/GenBank/DDBJ whole genome shotgun (WGS) entry which is preliminary data.</text>
</comment>
<keyword evidence="2" id="KW-0520">NAD</keyword>
<evidence type="ECO:0000313" key="5">
    <source>
        <dbReference type="EMBL" id="PDQ35613.1"/>
    </source>
</evidence>
<dbReference type="SUPFAM" id="SSF55347">
    <property type="entry name" value="Glyceraldehyde-3-phosphate dehydrogenase-like, C-terminal domain"/>
    <property type="match status" value="1"/>
</dbReference>